<feature type="transmembrane region" description="Helical" evidence="1">
    <location>
        <begin position="95"/>
        <end position="119"/>
    </location>
</feature>
<evidence type="ECO:0008006" key="4">
    <source>
        <dbReference type="Google" id="ProtNLM"/>
    </source>
</evidence>
<dbReference type="RefSeq" id="WP_160127462.1">
    <property type="nucleotide sequence ID" value="NZ_CP019288.1"/>
</dbReference>
<evidence type="ECO:0000313" key="3">
    <source>
        <dbReference type="Proteomes" id="UP000464657"/>
    </source>
</evidence>
<dbReference type="AlphaFoldDB" id="A0A7L4ZD48"/>
<keyword evidence="1" id="KW-0472">Membrane</keyword>
<protein>
    <recommendedName>
        <fullName evidence="4">DUF2306 domain-containing protein</fullName>
    </recommendedName>
</protein>
<feature type="transmembrane region" description="Helical" evidence="1">
    <location>
        <begin position="125"/>
        <end position="143"/>
    </location>
</feature>
<organism evidence="2 3">
    <name type="scientific">Kordia antarctica</name>
    <dbReference type="NCBI Taxonomy" id="1218801"/>
    <lineage>
        <taxon>Bacteria</taxon>
        <taxon>Pseudomonadati</taxon>
        <taxon>Bacteroidota</taxon>
        <taxon>Flavobacteriia</taxon>
        <taxon>Flavobacteriales</taxon>
        <taxon>Flavobacteriaceae</taxon>
        <taxon>Kordia</taxon>
    </lineage>
</organism>
<dbReference type="InterPro" id="IPR018750">
    <property type="entry name" value="DUF2306_membrane"/>
</dbReference>
<evidence type="ECO:0000313" key="2">
    <source>
        <dbReference type="EMBL" id="QHI34665.1"/>
    </source>
</evidence>
<accession>A0A7L4ZD48</accession>
<name>A0A7L4ZD48_9FLAO</name>
<feature type="transmembrane region" description="Helical" evidence="1">
    <location>
        <begin position="164"/>
        <end position="181"/>
    </location>
</feature>
<sequence length="216" mass="24120">MNTFATYLIYIHATLGGIAFIAGFIAIITKKGGNYHKKSGIIFYYTMLFSALSALVIAVLPTHENPFLFTIGVFSSYFIITGYRALRFKKPNPSLLIDKIIASVMIITGIVMILYPIIITGRLNIILTIFGAVGIIMAIRDFMLFKNAKKLRKGWLKLHIGKMLGGYISAVTAFVVVNQFIPGIAGWLTPSVFGVAYMMFWFWKLNKKSSKKSVKI</sequence>
<dbReference type="Proteomes" id="UP000464657">
    <property type="component" value="Chromosome"/>
</dbReference>
<dbReference type="KEGG" id="kan:IMCC3317_00080"/>
<feature type="transmembrane region" description="Helical" evidence="1">
    <location>
        <begin position="41"/>
        <end position="60"/>
    </location>
</feature>
<keyword evidence="1" id="KW-1133">Transmembrane helix</keyword>
<reference evidence="2 3" key="1">
    <citation type="journal article" date="2013" name="Int. J. Syst. Evol. Microbiol.">
        <title>Kordia antarctica sp. nov., isolated from Antarctic seawater.</title>
        <authorList>
            <person name="Baek K."/>
            <person name="Choi A."/>
            <person name="Kang I."/>
            <person name="Lee K."/>
            <person name="Cho J.C."/>
        </authorList>
    </citation>
    <scope>NUCLEOTIDE SEQUENCE [LARGE SCALE GENOMIC DNA]</scope>
    <source>
        <strain evidence="2 3">IMCC3317</strain>
    </source>
</reference>
<keyword evidence="1" id="KW-0812">Transmembrane</keyword>
<gene>
    <name evidence="2" type="ORF">IMCC3317_00080</name>
</gene>
<evidence type="ECO:0000256" key="1">
    <source>
        <dbReference type="SAM" id="Phobius"/>
    </source>
</evidence>
<feature type="transmembrane region" description="Helical" evidence="1">
    <location>
        <begin position="6"/>
        <end position="29"/>
    </location>
</feature>
<dbReference type="Pfam" id="PF10067">
    <property type="entry name" value="DUF2306"/>
    <property type="match status" value="1"/>
</dbReference>
<dbReference type="OrthoDB" id="1162022at2"/>
<feature type="transmembrane region" description="Helical" evidence="1">
    <location>
        <begin position="187"/>
        <end position="205"/>
    </location>
</feature>
<dbReference type="EMBL" id="CP019288">
    <property type="protein sequence ID" value="QHI34665.1"/>
    <property type="molecule type" value="Genomic_DNA"/>
</dbReference>
<feature type="transmembrane region" description="Helical" evidence="1">
    <location>
        <begin position="66"/>
        <end position="83"/>
    </location>
</feature>
<proteinExistence type="predicted"/>
<keyword evidence="3" id="KW-1185">Reference proteome</keyword>